<proteinExistence type="predicted"/>
<feature type="transmembrane region" description="Helical" evidence="1">
    <location>
        <begin position="260"/>
        <end position="281"/>
    </location>
</feature>
<protein>
    <recommendedName>
        <fullName evidence="2">FtsX extracellular domain-containing protein</fullName>
    </recommendedName>
</protein>
<reference evidence="3 4" key="1">
    <citation type="submission" date="2020-05" db="EMBL/GenBank/DDBJ databases">
        <title>Streptobacillus felis strain LHL191014123.</title>
        <authorList>
            <person name="Fawzy A."/>
            <person name="Rau J."/>
            <person name="Risse K."/>
            <person name="Schauerte N."/>
            <person name="Geiger C."/>
            <person name="Blom J."/>
            <person name="Imirzalioglu C."/>
            <person name="Falgenhauer J."/>
            <person name="Bach A."/>
            <person name="Herden C."/>
            <person name="Eisenberg T."/>
        </authorList>
    </citation>
    <scope>NUCLEOTIDE SEQUENCE [LARGE SCALE GENOMIC DNA]</scope>
    <source>
        <strain evidence="3 4">LHL191014123</strain>
    </source>
</reference>
<evidence type="ECO:0000313" key="4">
    <source>
        <dbReference type="Proteomes" id="UP000526184"/>
    </source>
</evidence>
<dbReference type="PANTHER" id="PTHR47755:SF1">
    <property type="entry name" value="CELL DIVISION PROTEIN FTSX"/>
    <property type="match status" value="1"/>
</dbReference>
<keyword evidence="1" id="KW-0812">Transmembrane</keyword>
<dbReference type="GO" id="GO:0016020">
    <property type="term" value="C:membrane"/>
    <property type="evidence" value="ECO:0007669"/>
    <property type="project" value="InterPro"/>
</dbReference>
<evidence type="ECO:0000313" key="3">
    <source>
        <dbReference type="EMBL" id="NYV27816.1"/>
    </source>
</evidence>
<comment type="caution">
    <text evidence="3">The sequence shown here is derived from an EMBL/GenBank/DDBJ whole genome shotgun (WGS) entry which is preliminary data.</text>
</comment>
<dbReference type="RefSeq" id="WP_180135831.1">
    <property type="nucleotide sequence ID" value="NZ_JABMKT010000012.1"/>
</dbReference>
<dbReference type="PANTHER" id="PTHR47755">
    <property type="entry name" value="CELL DIVISION PROTEIN FTSX"/>
    <property type="match status" value="1"/>
</dbReference>
<evidence type="ECO:0000256" key="1">
    <source>
        <dbReference type="SAM" id="Phobius"/>
    </source>
</evidence>
<dbReference type="InterPro" id="IPR040690">
    <property type="entry name" value="FtsX_ECD"/>
</dbReference>
<dbReference type="Proteomes" id="UP000526184">
    <property type="component" value="Unassembled WGS sequence"/>
</dbReference>
<keyword evidence="1" id="KW-0472">Membrane</keyword>
<evidence type="ECO:0000259" key="2">
    <source>
        <dbReference type="Pfam" id="PF18075"/>
    </source>
</evidence>
<feature type="transmembrane region" description="Helical" evidence="1">
    <location>
        <begin position="162"/>
        <end position="184"/>
    </location>
</feature>
<feature type="domain" description="FtsX extracellular" evidence="2">
    <location>
        <begin position="61"/>
        <end position="142"/>
    </location>
</feature>
<dbReference type="GO" id="GO:0051301">
    <property type="term" value="P:cell division"/>
    <property type="evidence" value="ECO:0007669"/>
    <property type="project" value="InterPro"/>
</dbReference>
<dbReference type="Gene3D" id="3.30.70.3040">
    <property type="match status" value="1"/>
</dbReference>
<keyword evidence="4" id="KW-1185">Reference proteome</keyword>
<dbReference type="Pfam" id="PF18075">
    <property type="entry name" value="FtsX_ECD"/>
    <property type="match status" value="1"/>
</dbReference>
<dbReference type="EMBL" id="JABMKT010000012">
    <property type="protein sequence ID" value="NYV27816.1"/>
    <property type="molecule type" value="Genomic_DNA"/>
</dbReference>
<feature type="transmembrane region" description="Helical" evidence="1">
    <location>
        <begin position="205"/>
        <end position="229"/>
    </location>
</feature>
<keyword evidence="1" id="KW-1133">Transmembrane helix</keyword>
<accession>A0A7Z0T716</accession>
<sequence length="322" mass="36532">MIGKLFGGVKDNIKAEKGAFFSAVTTFILIFTLINIYIFGALNADSYRLKEEQANQVILYINDLNDEEKQALQANVLNLDGVSSLRFVSKDVALKSLEKELNVDLSSEANPLEDAFFVHLKRDVNIDELSTKLSGLSEVSSIDLRAKVVNQTVMFSSALDYFLKYASIFLIVFAVIIIFNIVGLTVKTRKREIHESLLEGKSKGFIKTTFFLESVLAVLISGGVSYFMYVKIREAIVNLIEKAKGITAVQGFSTLEKESYVLLVVLGITLVLVFIINYLFLNRYYNLKYYEKIRREECNCPVVEEKVEEVVEEDFQDLREEQ</sequence>
<dbReference type="AlphaFoldDB" id="A0A7Z0T716"/>
<feature type="transmembrane region" description="Helical" evidence="1">
    <location>
        <begin position="20"/>
        <end position="40"/>
    </location>
</feature>
<gene>
    <name evidence="3" type="ORF">HP397_03120</name>
</gene>
<name>A0A7Z0T716_9FUSO</name>
<dbReference type="InterPro" id="IPR004513">
    <property type="entry name" value="FtsX"/>
</dbReference>
<organism evidence="3 4">
    <name type="scientific">Streptobacillus felis</name>
    <dbReference type="NCBI Taxonomy" id="1384509"/>
    <lineage>
        <taxon>Bacteria</taxon>
        <taxon>Fusobacteriati</taxon>
        <taxon>Fusobacteriota</taxon>
        <taxon>Fusobacteriia</taxon>
        <taxon>Fusobacteriales</taxon>
        <taxon>Leptotrichiaceae</taxon>
        <taxon>Streptobacillus</taxon>
    </lineage>
</organism>